<keyword evidence="2" id="KW-0812">Transmembrane</keyword>
<keyword evidence="2" id="KW-0472">Membrane</keyword>
<dbReference type="AlphaFoldDB" id="A0A6A5USW2"/>
<keyword evidence="4" id="KW-1185">Reference proteome</keyword>
<dbReference type="EMBL" id="ML976738">
    <property type="protein sequence ID" value="KAF1967049.1"/>
    <property type="molecule type" value="Genomic_DNA"/>
</dbReference>
<evidence type="ECO:0000256" key="2">
    <source>
        <dbReference type="SAM" id="Phobius"/>
    </source>
</evidence>
<feature type="transmembrane region" description="Helical" evidence="2">
    <location>
        <begin position="745"/>
        <end position="767"/>
    </location>
</feature>
<feature type="region of interest" description="Disordered" evidence="1">
    <location>
        <begin position="95"/>
        <end position="114"/>
    </location>
</feature>
<feature type="compositionally biased region" description="Polar residues" evidence="1">
    <location>
        <begin position="34"/>
        <end position="57"/>
    </location>
</feature>
<feature type="region of interest" description="Disordered" evidence="1">
    <location>
        <begin position="125"/>
        <end position="146"/>
    </location>
</feature>
<accession>A0A6A5USW2</accession>
<feature type="region of interest" description="Disordered" evidence="1">
    <location>
        <begin position="185"/>
        <end position="210"/>
    </location>
</feature>
<dbReference type="InterPro" id="IPR021514">
    <property type="entry name" value="DUF3176"/>
</dbReference>
<evidence type="ECO:0008006" key="5">
    <source>
        <dbReference type="Google" id="ProtNLM"/>
    </source>
</evidence>
<sequence>MPRFPVSPYWSSNPNIPIYLDRGEDCEEDRRGSSDSTHCTDSAQSTRSARSINSTLPAHSARSLHPRHVPEHICPNCNQNSRDTPIHCVSMAHSPAPPSYNSISPAPPPPPSPRHLTIPVLTVEPPRHWSKPQTPTRALQFDPKGRPNVRFRRNAFSPLSPTVTEFDEIDWSHKTQAGLGIAEVPFRPDASPITPGTVEKGAQEDESQKASNWAQRIEQKLWKYSASRNVVKRWLLEIISWTLSAACMAGILIMLGFHQNGRIPKWPLGLTLNAYISVLSKVASAALLLPVSEALGQLKWSWFQGARSKKMWDFEIFDNASRGPWGSFLLLVRTKGRSLAALGAAVTIFALCLDPFFQQVVEYPEKWRIQDGSGYIPTATGYEPFSAGKEYQSGMENLELDQGLLGITYRFFYNNGELPVTFGKGVRAEVPLGCPNSNCTWPEYETLGIHTRCSDASDRVEFKCTNTTLDWIQNPIVDPSGGDADATFPNGTACGWWLKADTPLLMTGYDVDRGTENAGEILLVRAQPLYDIFTRDFIPGYQPKLNSRNPLAHVVIVSGLDSDRVHRNETPIANECMISWSAKTLQSDYNEGGYIENVTRAVINDTDGPSAWRADPVKDDKGNLLGYYYSFGENITLTGVNDTLYQIDNRTHSALVSLFDDVFPSEYTLINSTDTAKAMLRYKQYKTVNPVTRSVTYNPFLYENISSHFDHMASAMTNVMRSAASNTKMVQGDAYDKESIVDVRWIWLTLPLGLLTLTGIFLLATIVRSSREHDSVGIYKTSAIATLLYGLPDDMSKKMISTKAHGTPRAKAKEVKVNIARDRHGKDQSDHFIAVQRRDSTVVSGKSKIRTLRLARF</sequence>
<dbReference type="Proteomes" id="UP000800036">
    <property type="component" value="Unassembled WGS sequence"/>
</dbReference>
<evidence type="ECO:0000313" key="4">
    <source>
        <dbReference type="Proteomes" id="UP000800036"/>
    </source>
</evidence>
<dbReference type="OrthoDB" id="5242705at2759"/>
<evidence type="ECO:0000313" key="3">
    <source>
        <dbReference type="EMBL" id="KAF1967049.1"/>
    </source>
</evidence>
<proteinExistence type="predicted"/>
<evidence type="ECO:0000256" key="1">
    <source>
        <dbReference type="SAM" id="MobiDB-lite"/>
    </source>
</evidence>
<feature type="region of interest" description="Disordered" evidence="1">
    <location>
        <begin position="22"/>
        <end position="66"/>
    </location>
</feature>
<organism evidence="3 4">
    <name type="scientific">Bimuria novae-zelandiae CBS 107.79</name>
    <dbReference type="NCBI Taxonomy" id="1447943"/>
    <lineage>
        <taxon>Eukaryota</taxon>
        <taxon>Fungi</taxon>
        <taxon>Dikarya</taxon>
        <taxon>Ascomycota</taxon>
        <taxon>Pezizomycotina</taxon>
        <taxon>Dothideomycetes</taxon>
        <taxon>Pleosporomycetidae</taxon>
        <taxon>Pleosporales</taxon>
        <taxon>Massarineae</taxon>
        <taxon>Didymosphaeriaceae</taxon>
        <taxon>Bimuria</taxon>
    </lineage>
</organism>
<dbReference type="PANTHER" id="PTHR35394:SF5">
    <property type="entry name" value="DUF3176 DOMAIN-CONTAINING PROTEIN"/>
    <property type="match status" value="1"/>
</dbReference>
<protein>
    <recommendedName>
        <fullName evidence="5">DUF3176 domain-containing protein</fullName>
    </recommendedName>
</protein>
<gene>
    <name evidence="3" type="ORF">BU23DRAFT_603147</name>
</gene>
<dbReference type="Pfam" id="PF11374">
    <property type="entry name" value="DUF3176"/>
    <property type="match status" value="1"/>
</dbReference>
<dbReference type="PANTHER" id="PTHR35394">
    <property type="entry name" value="DUF3176 DOMAIN-CONTAINING PROTEIN"/>
    <property type="match status" value="1"/>
</dbReference>
<reference evidence="3" key="1">
    <citation type="journal article" date="2020" name="Stud. Mycol.">
        <title>101 Dothideomycetes genomes: a test case for predicting lifestyles and emergence of pathogens.</title>
        <authorList>
            <person name="Haridas S."/>
            <person name="Albert R."/>
            <person name="Binder M."/>
            <person name="Bloem J."/>
            <person name="Labutti K."/>
            <person name="Salamov A."/>
            <person name="Andreopoulos B."/>
            <person name="Baker S."/>
            <person name="Barry K."/>
            <person name="Bills G."/>
            <person name="Bluhm B."/>
            <person name="Cannon C."/>
            <person name="Castanera R."/>
            <person name="Culley D."/>
            <person name="Daum C."/>
            <person name="Ezra D."/>
            <person name="Gonzalez J."/>
            <person name="Henrissat B."/>
            <person name="Kuo A."/>
            <person name="Liang C."/>
            <person name="Lipzen A."/>
            <person name="Lutzoni F."/>
            <person name="Magnuson J."/>
            <person name="Mondo S."/>
            <person name="Nolan M."/>
            <person name="Ohm R."/>
            <person name="Pangilinan J."/>
            <person name="Park H.-J."/>
            <person name="Ramirez L."/>
            <person name="Alfaro M."/>
            <person name="Sun H."/>
            <person name="Tritt A."/>
            <person name="Yoshinaga Y."/>
            <person name="Zwiers L.-H."/>
            <person name="Turgeon B."/>
            <person name="Goodwin S."/>
            <person name="Spatafora J."/>
            <person name="Crous P."/>
            <person name="Grigoriev I."/>
        </authorList>
    </citation>
    <scope>NUCLEOTIDE SEQUENCE</scope>
    <source>
        <strain evidence="3">CBS 107.79</strain>
    </source>
</reference>
<keyword evidence="2" id="KW-1133">Transmembrane helix</keyword>
<name>A0A6A5USW2_9PLEO</name>